<keyword evidence="2" id="KW-1133">Transmembrane helix</keyword>
<dbReference type="VEuPathDB" id="FungiDB:AeMF1_000895"/>
<feature type="region of interest" description="Disordered" evidence="1">
    <location>
        <begin position="215"/>
        <end position="237"/>
    </location>
</feature>
<feature type="signal peptide" evidence="3">
    <location>
        <begin position="1"/>
        <end position="16"/>
    </location>
</feature>
<evidence type="ECO:0000256" key="2">
    <source>
        <dbReference type="SAM" id="Phobius"/>
    </source>
</evidence>
<evidence type="ECO:0000256" key="3">
    <source>
        <dbReference type="SAM" id="SignalP"/>
    </source>
</evidence>
<dbReference type="EMBL" id="VJMJ01000093">
    <property type="protein sequence ID" value="KAF0735785.1"/>
    <property type="molecule type" value="Genomic_DNA"/>
</dbReference>
<name>A0A6G0X7G4_9STRA</name>
<dbReference type="Proteomes" id="UP000481153">
    <property type="component" value="Unassembled WGS sequence"/>
</dbReference>
<evidence type="ECO:0000313" key="4">
    <source>
        <dbReference type="EMBL" id="KAF0735785.1"/>
    </source>
</evidence>
<organism evidence="4 5">
    <name type="scientific">Aphanomyces euteiches</name>
    <dbReference type="NCBI Taxonomy" id="100861"/>
    <lineage>
        <taxon>Eukaryota</taxon>
        <taxon>Sar</taxon>
        <taxon>Stramenopiles</taxon>
        <taxon>Oomycota</taxon>
        <taxon>Saprolegniomycetes</taxon>
        <taxon>Saprolegniales</taxon>
        <taxon>Verrucalvaceae</taxon>
        <taxon>Aphanomyces</taxon>
    </lineage>
</organism>
<comment type="caution">
    <text evidence="4">The sequence shown here is derived from an EMBL/GenBank/DDBJ whole genome shotgun (WGS) entry which is preliminary data.</text>
</comment>
<sequence length="251" mass="25930">MHRAVVIALCAAVAVANEHIYNGINQASVHSSQSTYRRYSPNNACVEIEGGALYCFQSADACSATHYGECPPAGTKALAKCTPDVPGYHTEGAYEGLCVLKTDTICVLRDSGFTCSYTANPQAGPAATEAPETSAPETTASANVQVVDTSSSVNSVSVKSDAAGVAETEHPATNSNVTGIAIGIGGVAAVAIVGFLVYRNRNTGTPVRRVKKDHLVTPDGADSEKTAEPNLLGSGPLTPTLVTEKQKIFSV</sequence>
<feature type="transmembrane region" description="Helical" evidence="2">
    <location>
        <begin position="177"/>
        <end position="198"/>
    </location>
</feature>
<keyword evidence="2" id="KW-0812">Transmembrane</keyword>
<keyword evidence="5" id="KW-1185">Reference proteome</keyword>
<keyword evidence="3" id="KW-0732">Signal</keyword>
<gene>
    <name evidence="4" type="ORF">Ae201684_007790</name>
</gene>
<evidence type="ECO:0000313" key="5">
    <source>
        <dbReference type="Proteomes" id="UP000481153"/>
    </source>
</evidence>
<proteinExistence type="predicted"/>
<evidence type="ECO:0000256" key="1">
    <source>
        <dbReference type="SAM" id="MobiDB-lite"/>
    </source>
</evidence>
<keyword evidence="2" id="KW-0472">Membrane</keyword>
<feature type="chain" id="PRO_5026276446" evidence="3">
    <location>
        <begin position="17"/>
        <end position="251"/>
    </location>
</feature>
<protein>
    <submittedName>
        <fullName evidence="4">Uncharacterized protein</fullName>
    </submittedName>
</protein>
<accession>A0A6G0X7G4</accession>
<dbReference type="AlphaFoldDB" id="A0A6G0X7G4"/>
<reference evidence="4 5" key="1">
    <citation type="submission" date="2019-07" db="EMBL/GenBank/DDBJ databases">
        <title>Genomics analysis of Aphanomyces spp. identifies a new class of oomycete effector associated with host adaptation.</title>
        <authorList>
            <person name="Gaulin E."/>
        </authorList>
    </citation>
    <scope>NUCLEOTIDE SEQUENCE [LARGE SCALE GENOMIC DNA]</scope>
    <source>
        <strain evidence="4 5">ATCC 201684</strain>
    </source>
</reference>